<dbReference type="PROSITE" id="PS51192">
    <property type="entry name" value="HELICASE_ATP_BIND_1"/>
    <property type="match status" value="1"/>
</dbReference>
<dbReference type="InterPro" id="IPR014001">
    <property type="entry name" value="Helicase_ATP-bd"/>
</dbReference>
<evidence type="ECO:0000256" key="7">
    <source>
        <dbReference type="RuleBase" id="RU000492"/>
    </source>
</evidence>
<protein>
    <recommendedName>
        <fullName evidence="8">ATP-dependent RNA helicase</fullName>
        <ecNumber evidence="8">3.6.4.13</ecNumber>
    </recommendedName>
</protein>
<dbReference type="SUPFAM" id="SSF52540">
    <property type="entry name" value="P-loop containing nucleoside triphosphate hydrolases"/>
    <property type="match status" value="1"/>
</dbReference>
<keyword evidence="1 7" id="KW-0547">Nucleotide-binding</keyword>
<evidence type="ECO:0000313" key="14">
    <source>
        <dbReference type="Proteomes" id="UP000046395"/>
    </source>
</evidence>
<dbReference type="EC" id="3.6.4.13" evidence="8"/>
<keyword evidence="5 8" id="KW-0694">RNA-binding</keyword>
<dbReference type="InterPro" id="IPR001650">
    <property type="entry name" value="Helicase_C-like"/>
</dbReference>
<reference evidence="15" key="3">
    <citation type="submission" date="2019-12" db="UniProtKB">
        <authorList>
            <consortium name="WormBaseParasite"/>
        </authorList>
    </citation>
    <scope>IDENTIFICATION</scope>
</reference>
<evidence type="ECO:0000256" key="5">
    <source>
        <dbReference type="ARBA" id="ARBA00022884"/>
    </source>
</evidence>
<dbReference type="InterPro" id="IPR011545">
    <property type="entry name" value="DEAD/DEAH_box_helicase_dom"/>
</dbReference>
<dbReference type="GO" id="GO:0016787">
    <property type="term" value="F:hydrolase activity"/>
    <property type="evidence" value="ECO:0007669"/>
    <property type="project" value="UniProtKB-KW"/>
</dbReference>
<dbReference type="CDD" id="cd18787">
    <property type="entry name" value="SF2_C_DEAD"/>
    <property type="match status" value="1"/>
</dbReference>
<dbReference type="GO" id="GO:0003723">
    <property type="term" value="F:RNA binding"/>
    <property type="evidence" value="ECO:0007669"/>
    <property type="project" value="UniProtKB-UniRule"/>
</dbReference>
<evidence type="ECO:0000259" key="12">
    <source>
        <dbReference type="PROSITE" id="PS51194"/>
    </source>
</evidence>
<dbReference type="InterPro" id="IPR027417">
    <property type="entry name" value="P-loop_NTPase"/>
</dbReference>
<evidence type="ECO:0000256" key="8">
    <source>
        <dbReference type="RuleBase" id="RU365068"/>
    </source>
</evidence>
<evidence type="ECO:0000256" key="1">
    <source>
        <dbReference type="ARBA" id="ARBA00022741"/>
    </source>
</evidence>
<dbReference type="PROSITE" id="PS51195">
    <property type="entry name" value="Q_MOTIF"/>
    <property type="match status" value="1"/>
</dbReference>
<feature type="domain" description="Helicase ATP-binding" evidence="11">
    <location>
        <begin position="88"/>
        <end position="262"/>
    </location>
</feature>
<dbReference type="WBParaSite" id="TMUE_1000004111.1">
    <property type="protein sequence ID" value="TMUE_1000004111.1"/>
    <property type="gene ID" value="WBGene00294493"/>
</dbReference>
<dbReference type="SMART" id="SM01178">
    <property type="entry name" value="DUF4217"/>
    <property type="match status" value="1"/>
</dbReference>
<dbReference type="Proteomes" id="UP000046395">
    <property type="component" value="Unassembled WGS sequence"/>
</dbReference>
<feature type="region of interest" description="Disordered" evidence="10">
    <location>
        <begin position="506"/>
        <end position="529"/>
    </location>
</feature>
<dbReference type="PROSITE" id="PS00039">
    <property type="entry name" value="DEAD_ATP_HELICASE"/>
    <property type="match status" value="1"/>
</dbReference>
<dbReference type="InterPro" id="IPR025313">
    <property type="entry name" value="SPB4-like_CTE"/>
</dbReference>
<dbReference type="InterPro" id="IPR014014">
    <property type="entry name" value="RNA_helicase_DEAD_Q_motif"/>
</dbReference>
<comment type="domain">
    <text evidence="8">The Q motif is unique to and characteristic of the DEAD box family of RNA helicases and controls ATP binding and hydrolysis.</text>
</comment>
<evidence type="ECO:0000256" key="3">
    <source>
        <dbReference type="ARBA" id="ARBA00022806"/>
    </source>
</evidence>
<feature type="region of interest" description="Disordered" evidence="10">
    <location>
        <begin position="696"/>
        <end position="731"/>
    </location>
</feature>
<dbReference type="WBParaSite" id="TMUE_1000004111.2">
    <property type="protein sequence ID" value="TMUE_1000004111.2"/>
    <property type="gene ID" value="WBGene00294493"/>
</dbReference>
<sequence length="741" mass="84088">MTANGSRMECARTTKRPTKRSGFHATLKSLKQGRDRVIAEIAEVQAKYSLLKSSDIEAFSDLPLSKKTLNGLNRCGYVKPTEIQREGILLALRGFDLVGAAKTGSGKTLAFSIPVIEYLWRQRWTAGFGLAAIVISPTRELALQTYETIRKVGCFHEFSAALIIGGTDAAVEKRRINRCNMIVCTPGRLLQHMDENFQFDCSQVKLIVLDEADRILDLGFADQLNSIFAHLPVERQTLLFSATQTRSVTDLARLSLKEPVYISVHEYSKFSTPDQLVQKYAIVAEEDKLNFLWSFLRSHTKSKILVFFNSCKQVRFVFNAFSKLKPGLTLLCLYGGMPLKKRVAVFEDCIRKQHAALLATDIAARGLDFPAVDWVLHLDCPSDVNEYIHRSGRTARYVNKGRSLLVIAPNQTALVTALQNAKVPITETKVNPEKLFSIQNKLQVMCTQNPELKDFAQKAIVAYIKSVFFMSNKELFDVYKINLQAVALSAGLVCAPRIRFLEKRRKVSPRSEGATRNDGPTTTFFDQQISDDDDGDDLLKVKCPNIFSGMETANPQEVEVPKRKKPLSRFQAARKLERNNIRVNTKIVFSNSDEEQHTEIRSHSMQEEEVSRLDIEEAKRRLQEADKIDRQVHREKLRAKQKAIRMKKKLKEAQARGKPLSKALLSQLGIRTEETDNETPNELDISWLPDYDKLNASKEEELAQSEQLPKRRKRDQRNEDKQIPSMTLSQKEQLALKILGE</sequence>
<dbReference type="PROSITE" id="PS51194">
    <property type="entry name" value="HELICASE_CTER"/>
    <property type="match status" value="1"/>
</dbReference>
<dbReference type="GO" id="GO:0003724">
    <property type="term" value="F:RNA helicase activity"/>
    <property type="evidence" value="ECO:0007669"/>
    <property type="project" value="UniProtKB-EC"/>
</dbReference>
<keyword evidence="9" id="KW-0175">Coiled coil</keyword>
<evidence type="ECO:0000313" key="15">
    <source>
        <dbReference type="WBParaSite" id="TMUE_1000004111.1"/>
    </source>
</evidence>
<dbReference type="STRING" id="70415.A0A5S6Q9X8"/>
<dbReference type="AlphaFoldDB" id="A0A5S6Q9X8"/>
<evidence type="ECO:0000256" key="2">
    <source>
        <dbReference type="ARBA" id="ARBA00022801"/>
    </source>
</evidence>
<dbReference type="Pfam" id="PF00270">
    <property type="entry name" value="DEAD"/>
    <property type="match status" value="1"/>
</dbReference>
<accession>A0A5S6Q9X8</accession>
<dbReference type="InterPro" id="IPR000629">
    <property type="entry name" value="RNA-helicase_DEAD-box_CS"/>
</dbReference>
<evidence type="ECO:0000256" key="6">
    <source>
        <dbReference type="PROSITE-ProRule" id="PRU00552"/>
    </source>
</evidence>
<proteinExistence type="inferred from homology"/>
<dbReference type="GO" id="GO:0005524">
    <property type="term" value="F:ATP binding"/>
    <property type="evidence" value="ECO:0007669"/>
    <property type="project" value="UniProtKB-UniRule"/>
</dbReference>
<reference evidence="14" key="1">
    <citation type="submission" date="2013-11" db="EMBL/GenBank/DDBJ databases">
        <authorList>
            <person name="Aslett M."/>
        </authorList>
    </citation>
    <scope>NUCLEOTIDE SEQUENCE [LARGE SCALE GENOMIC DNA]</scope>
    <source>
        <strain evidence="14">Edinburgh</strain>
    </source>
</reference>
<evidence type="ECO:0000259" key="11">
    <source>
        <dbReference type="PROSITE" id="PS51192"/>
    </source>
</evidence>
<keyword evidence="2 7" id="KW-0378">Hydrolase</keyword>
<reference evidence="14" key="2">
    <citation type="submission" date="2014-03" db="EMBL/GenBank/DDBJ databases">
        <title>The whipworm genome and dual-species transcriptomics of an intimate host-pathogen interaction.</title>
        <authorList>
            <person name="Foth B.J."/>
            <person name="Tsai I.J."/>
            <person name="Reid A.J."/>
            <person name="Bancroft A.J."/>
            <person name="Nichol S."/>
            <person name="Tracey A."/>
            <person name="Holroyd N."/>
            <person name="Cotton J.A."/>
            <person name="Stanley E.J."/>
            <person name="Zarowiecki M."/>
            <person name="Liu J.Z."/>
            <person name="Huckvale T."/>
            <person name="Cooper P.J."/>
            <person name="Grencis R.K."/>
            <person name="Berriman M."/>
        </authorList>
    </citation>
    <scope>NUCLEOTIDE SEQUENCE [LARGE SCALE GENOMIC DNA]</scope>
    <source>
        <strain evidence="14">Edinburgh</strain>
    </source>
</reference>
<dbReference type="Pfam" id="PF13959">
    <property type="entry name" value="CTE_SPB4"/>
    <property type="match status" value="1"/>
</dbReference>
<comment type="catalytic activity">
    <reaction evidence="8">
        <text>ATP + H2O = ADP + phosphate + H(+)</text>
        <dbReference type="Rhea" id="RHEA:13065"/>
        <dbReference type="ChEBI" id="CHEBI:15377"/>
        <dbReference type="ChEBI" id="CHEBI:15378"/>
        <dbReference type="ChEBI" id="CHEBI:30616"/>
        <dbReference type="ChEBI" id="CHEBI:43474"/>
        <dbReference type="ChEBI" id="CHEBI:456216"/>
        <dbReference type="EC" id="3.6.4.13"/>
    </reaction>
</comment>
<comment type="function">
    <text evidence="8">RNA helicase.</text>
</comment>
<evidence type="ECO:0000256" key="9">
    <source>
        <dbReference type="SAM" id="Coils"/>
    </source>
</evidence>
<organism evidence="14 15">
    <name type="scientific">Trichuris muris</name>
    <name type="common">Mouse whipworm</name>
    <dbReference type="NCBI Taxonomy" id="70415"/>
    <lineage>
        <taxon>Eukaryota</taxon>
        <taxon>Metazoa</taxon>
        <taxon>Ecdysozoa</taxon>
        <taxon>Nematoda</taxon>
        <taxon>Enoplea</taxon>
        <taxon>Dorylaimia</taxon>
        <taxon>Trichinellida</taxon>
        <taxon>Trichuridae</taxon>
        <taxon>Trichuris</taxon>
    </lineage>
</organism>
<keyword evidence="14" id="KW-1185">Reference proteome</keyword>
<evidence type="ECO:0000256" key="10">
    <source>
        <dbReference type="SAM" id="MobiDB-lite"/>
    </source>
</evidence>
<feature type="coiled-coil region" evidence="9">
    <location>
        <begin position="605"/>
        <end position="656"/>
    </location>
</feature>
<dbReference type="Pfam" id="PF00271">
    <property type="entry name" value="Helicase_C"/>
    <property type="match status" value="1"/>
</dbReference>
<feature type="short sequence motif" description="Q motif" evidence="6">
    <location>
        <begin position="57"/>
        <end position="85"/>
    </location>
</feature>
<comment type="similarity">
    <text evidence="7">Belongs to the DEAD box helicase family.</text>
</comment>
<name>A0A5S6Q9X8_TRIMR</name>
<feature type="compositionally biased region" description="Polar residues" evidence="10">
    <location>
        <begin position="518"/>
        <end position="528"/>
    </location>
</feature>
<evidence type="ECO:0000256" key="4">
    <source>
        <dbReference type="ARBA" id="ARBA00022840"/>
    </source>
</evidence>
<feature type="compositionally biased region" description="Basic residues" evidence="10">
    <location>
        <begin position="13"/>
        <end position="22"/>
    </location>
</feature>
<dbReference type="GO" id="GO:0043186">
    <property type="term" value="C:P granule"/>
    <property type="evidence" value="ECO:0007669"/>
    <property type="project" value="UniProtKB-ARBA"/>
</dbReference>
<feature type="domain" description="Helicase C-terminal" evidence="12">
    <location>
        <begin position="275"/>
        <end position="436"/>
    </location>
</feature>
<evidence type="ECO:0000259" key="13">
    <source>
        <dbReference type="PROSITE" id="PS51195"/>
    </source>
</evidence>
<dbReference type="CDD" id="cd17941">
    <property type="entry name" value="DEADc_DDX10"/>
    <property type="match status" value="1"/>
</dbReference>
<feature type="domain" description="DEAD-box RNA helicase Q" evidence="13">
    <location>
        <begin position="57"/>
        <end position="85"/>
    </location>
</feature>
<keyword evidence="3 7" id="KW-0347">Helicase</keyword>
<dbReference type="SMART" id="SM00490">
    <property type="entry name" value="HELICc"/>
    <property type="match status" value="1"/>
</dbReference>
<dbReference type="PANTHER" id="PTHR24031">
    <property type="entry name" value="RNA HELICASE"/>
    <property type="match status" value="1"/>
</dbReference>
<dbReference type="SMART" id="SM00487">
    <property type="entry name" value="DEXDc"/>
    <property type="match status" value="1"/>
</dbReference>
<keyword evidence="4 7" id="KW-0067">ATP-binding</keyword>
<dbReference type="Gene3D" id="3.40.50.300">
    <property type="entry name" value="P-loop containing nucleotide triphosphate hydrolases"/>
    <property type="match status" value="2"/>
</dbReference>
<feature type="region of interest" description="Disordered" evidence="10">
    <location>
        <begin position="1"/>
        <end position="22"/>
    </location>
</feature>